<evidence type="ECO:0008006" key="4">
    <source>
        <dbReference type="Google" id="ProtNLM"/>
    </source>
</evidence>
<sequence>MPAVIVLILTWFTRYLILKVIAIVGVAVGSYAIIQTFFDKYVNAGLAQLGGMPSDLMGLVGIAHIDHAISIVLGAMSVRAFITAARTMLAKL</sequence>
<keyword evidence="1" id="KW-1133">Transmembrane helix</keyword>
<dbReference type="EMBL" id="BAAAFR010000013">
    <property type="protein sequence ID" value="GAA0325006.1"/>
    <property type="molecule type" value="Genomic_DNA"/>
</dbReference>
<evidence type="ECO:0000313" key="2">
    <source>
        <dbReference type="EMBL" id="GAA0325006.1"/>
    </source>
</evidence>
<evidence type="ECO:0000256" key="1">
    <source>
        <dbReference type="SAM" id="Phobius"/>
    </source>
</evidence>
<gene>
    <name evidence="2" type="ORF">GCM10009129_23460</name>
</gene>
<dbReference type="Pfam" id="PF10734">
    <property type="entry name" value="DUF2523"/>
    <property type="match status" value="1"/>
</dbReference>
<comment type="caution">
    <text evidence="2">The sequence shown here is derived from an EMBL/GenBank/DDBJ whole genome shotgun (WGS) entry which is preliminary data.</text>
</comment>
<evidence type="ECO:0000313" key="3">
    <source>
        <dbReference type="Proteomes" id="UP001501787"/>
    </source>
</evidence>
<keyword evidence="1" id="KW-0472">Membrane</keyword>
<dbReference type="RefSeq" id="WP_201505707.1">
    <property type="nucleotide sequence ID" value="NZ_BAAAFR010000013.1"/>
</dbReference>
<dbReference type="InterPro" id="IPR019670">
    <property type="entry name" value="DUF2523"/>
</dbReference>
<feature type="transmembrane region" description="Helical" evidence="1">
    <location>
        <begin position="16"/>
        <end position="38"/>
    </location>
</feature>
<proteinExistence type="predicted"/>
<keyword evidence="3" id="KW-1185">Reference proteome</keyword>
<organism evidence="2 3">
    <name type="scientific">Psychrobacter aestuarii</name>
    <dbReference type="NCBI Taxonomy" id="556327"/>
    <lineage>
        <taxon>Bacteria</taxon>
        <taxon>Pseudomonadati</taxon>
        <taxon>Pseudomonadota</taxon>
        <taxon>Gammaproteobacteria</taxon>
        <taxon>Moraxellales</taxon>
        <taxon>Moraxellaceae</taxon>
        <taxon>Psychrobacter</taxon>
    </lineage>
</organism>
<reference evidence="3" key="1">
    <citation type="journal article" date="2019" name="Int. J. Syst. Evol. Microbiol.">
        <title>The Global Catalogue of Microorganisms (GCM) 10K type strain sequencing project: providing services to taxonomists for standard genome sequencing and annotation.</title>
        <authorList>
            <consortium name="The Broad Institute Genomics Platform"/>
            <consortium name="The Broad Institute Genome Sequencing Center for Infectious Disease"/>
            <person name="Wu L."/>
            <person name="Ma J."/>
        </authorList>
    </citation>
    <scope>NUCLEOTIDE SEQUENCE [LARGE SCALE GENOMIC DNA]</scope>
    <source>
        <strain evidence="3">JCM 16343</strain>
    </source>
</reference>
<name>A0ABP3FU44_9GAMM</name>
<dbReference type="Proteomes" id="UP001501787">
    <property type="component" value="Unassembled WGS sequence"/>
</dbReference>
<keyword evidence="1" id="KW-0812">Transmembrane</keyword>
<accession>A0ABP3FU44</accession>
<protein>
    <recommendedName>
        <fullName evidence="4">DUF2523 domain-containing protein</fullName>
    </recommendedName>
</protein>
<feature type="transmembrane region" description="Helical" evidence="1">
    <location>
        <begin position="58"/>
        <end position="82"/>
    </location>
</feature>